<feature type="compositionally biased region" description="Low complexity" evidence="1">
    <location>
        <begin position="88"/>
        <end position="99"/>
    </location>
</feature>
<feature type="compositionally biased region" description="Gly residues" evidence="1">
    <location>
        <begin position="38"/>
        <end position="47"/>
    </location>
</feature>
<gene>
    <name evidence="2" type="ORF">BLA24_31380</name>
</gene>
<name>A0A2G1X9Q1_STRCJ</name>
<sequence>MDNAISFEELDNVAGEVLPERTVMGIVATPLSYAGPGDPVGGSGAGAGSSSSSAATGGGVGGVFAPPADHHGTTMLAACQAVDRQGTPGLLGSLGLPSTNPTTSMTCMPTAISSH</sequence>
<accession>A0A2G1X9Q1</accession>
<evidence type="ECO:0000313" key="2">
    <source>
        <dbReference type="EMBL" id="PHQ47967.1"/>
    </source>
</evidence>
<dbReference type="EMBL" id="NHZO01000168">
    <property type="protein sequence ID" value="PHQ47967.1"/>
    <property type="molecule type" value="Genomic_DNA"/>
</dbReference>
<feature type="region of interest" description="Disordered" evidence="1">
    <location>
        <begin position="34"/>
        <end position="67"/>
    </location>
</feature>
<evidence type="ECO:0000256" key="1">
    <source>
        <dbReference type="SAM" id="MobiDB-lite"/>
    </source>
</evidence>
<comment type="caution">
    <text evidence="2">The sequence shown here is derived from an EMBL/GenBank/DDBJ whole genome shotgun (WGS) entry which is preliminary data.</text>
</comment>
<dbReference type="RefSeq" id="WP_099202487.1">
    <property type="nucleotide sequence ID" value="NZ_NHZO01000168.1"/>
</dbReference>
<keyword evidence="3" id="KW-1185">Reference proteome</keyword>
<dbReference type="Proteomes" id="UP000222531">
    <property type="component" value="Unassembled WGS sequence"/>
</dbReference>
<reference evidence="2 3" key="1">
    <citation type="journal article" date="2017" name="Biochemistry">
        <title>Identification of the Biosynthetic Pathway for the Antibiotic Bicyclomycin.</title>
        <authorList>
            <person name="Patteson J."/>
            <person name="Cai W."/>
            <person name="Johnson R.A."/>
            <person name="Santa Maria K."/>
            <person name="Li B."/>
        </authorList>
    </citation>
    <scope>NUCLEOTIDE SEQUENCE [LARGE SCALE GENOMIC DNA]</scope>
    <source>
        <strain evidence="2 3">ATCC 21532</strain>
    </source>
</reference>
<proteinExistence type="predicted"/>
<feature type="compositionally biased region" description="Polar residues" evidence="1">
    <location>
        <begin position="100"/>
        <end position="115"/>
    </location>
</feature>
<protein>
    <submittedName>
        <fullName evidence="2">Uncharacterized protein</fullName>
    </submittedName>
</protein>
<dbReference type="AlphaFoldDB" id="A0A2G1X9Q1"/>
<dbReference type="OrthoDB" id="3629624at2"/>
<feature type="region of interest" description="Disordered" evidence="1">
    <location>
        <begin position="88"/>
        <end position="115"/>
    </location>
</feature>
<organism evidence="2 3">
    <name type="scientific">Streptomyces cinnamoneus</name>
    <name type="common">Streptoverticillium cinnamoneum</name>
    <dbReference type="NCBI Taxonomy" id="53446"/>
    <lineage>
        <taxon>Bacteria</taxon>
        <taxon>Bacillati</taxon>
        <taxon>Actinomycetota</taxon>
        <taxon>Actinomycetes</taxon>
        <taxon>Kitasatosporales</taxon>
        <taxon>Streptomycetaceae</taxon>
        <taxon>Streptomyces</taxon>
        <taxon>Streptomyces cinnamoneus group</taxon>
    </lineage>
</organism>
<evidence type="ECO:0000313" key="3">
    <source>
        <dbReference type="Proteomes" id="UP000222531"/>
    </source>
</evidence>